<dbReference type="EnsemblMetazoa" id="AFUN014977-RA">
    <property type="protein sequence ID" value="AFUN014977-PA"/>
    <property type="gene ID" value="AFUN014977"/>
</dbReference>
<name>A0A182S3I5_ANOFN</name>
<sequence>MDDVDEHALVDVVTSPDKILVVSVPVGTVVQEGKQRVGLAQVQLIVDGEDLALL</sequence>
<protein>
    <submittedName>
        <fullName evidence="1">Uncharacterized protein</fullName>
    </submittedName>
</protein>
<proteinExistence type="predicted"/>
<reference evidence="1" key="1">
    <citation type="submission" date="2020-05" db="UniProtKB">
        <authorList>
            <consortium name="EnsemblMetazoa"/>
        </authorList>
    </citation>
    <scope>IDENTIFICATION</scope>
    <source>
        <strain evidence="1">FUMOZ</strain>
    </source>
</reference>
<organism evidence="1">
    <name type="scientific">Anopheles funestus</name>
    <name type="common">African malaria mosquito</name>
    <dbReference type="NCBI Taxonomy" id="62324"/>
    <lineage>
        <taxon>Eukaryota</taxon>
        <taxon>Metazoa</taxon>
        <taxon>Ecdysozoa</taxon>
        <taxon>Arthropoda</taxon>
        <taxon>Hexapoda</taxon>
        <taxon>Insecta</taxon>
        <taxon>Pterygota</taxon>
        <taxon>Neoptera</taxon>
        <taxon>Endopterygota</taxon>
        <taxon>Diptera</taxon>
        <taxon>Nematocera</taxon>
        <taxon>Culicoidea</taxon>
        <taxon>Culicidae</taxon>
        <taxon>Anophelinae</taxon>
        <taxon>Anopheles</taxon>
    </lineage>
</organism>
<dbReference type="AlphaFoldDB" id="A0A182S3I5"/>
<accession>A0A182S3I5</accession>
<dbReference type="VEuPathDB" id="VectorBase:AFUN014977"/>
<evidence type="ECO:0000313" key="1">
    <source>
        <dbReference type="EnsemblMetazoa" id="AFUN014977-PA"/>
    </source>
</evidence>